<evidence type="ECO:0000313" key="3">
    <source>
        <dbReference type="Proteomes" id="UP000095342"/>
    </source>
</evidence>
<evidence type="ECO:0008006" key="4">
    <source>
        <dbReference type="Google" id="ProtNLM"/>
    </source>
</evidence>
<feature type="signal peptide" evidence="1">
    <location>
        <begin position="1"/>
        <end position="16"/>
    </location>
</feature>
<dbReference type="AlphaFoldDB" id="A0A1D8K7Z2"/>
<dbReference type="KEGG" id="aaeo:BJI67_08255"/>
<organism evidence="2 3">
    <name type="scientific">Acidihalobacter aeolianus</name>
    <dbReference type="NCBI Taxonomy" id="2792603"/>
    <lineage>
        <taxon>Bacteria</taxon>
        <taxon>Pseudomonadati</taxon>
        <taxon>Pseudomonadota</taxon>
        <taxon>Gammaproteobacteria</taxon>
        <taxon>Chromatiales</taxon>
        <taxon>Ectothiorhodospiraceae</taxon>
        <taxon>Acidihalobacter</taxon>
    </lineage>
</organism>
<sequence length="246" mass="26960">MLAAACSCLASGVVAAAAPPAVENSYRVEMILFAFNDPDNFNQEMWPQNPPPPVATNALDLFNGQQAPGFKVLPPSEYALTGAARRLQASGRYTVLAHVAWEQPGLSIDQAVPIEIDAGRDYAPLYPALMAPRYVNQNGQTVEIPAPQHLYRLSGTVKVVLSRYLHVYTDLVLNVPTQNLPGPNNQNQLIEDTAVIDNPQAQPAPGGTLTEVHIVEHRRTRSRKLNYMDNPMLGILFEIWPVGDSR</sequence>
<dbReference type="EMBL" id="CP017448">
    <property type="protein sequence ID" value="AOV17050.1"/>
    <property type="molecule type" value="Genomic_DNA"/>
</dbReference>
<reference evidence="2 3" key="1">
    <citation type="submission" date="2016-09" db="EMBL/GenBank/DDBJ databases">
        <title>Acidihalobacter prosperus V6 (DSM14174).</title>
        <authorList>
            <person name="Khaleque H.N."/>
            <person name="Ramsay J.P."/>
            <person name="Murphy R.J.T."/>
            <person name="Kaksonen A.H."/>
            <person name="Boxall N.J."/>
            <person name="Watkin E.L.J."/>
        </authorList>
    </citation>
    <scope>NUCLEOTIDE SEQUENCE [LARGE SCALE GENOMIC DNA]</scope>
    <source>
        <strain evidence="2 3">V6</strain>
    </source>
</reference>
<evidence type="ECO:0000256" key="1">
    <source>
        <dbReference type="SAM" id="SignalP"/>
    </source>
</evidence>
<proteinExistence type="predicted"/>
<keyword evidence="3" id="KW-1185">Reference proteome</keyword>
<feature type="chain" id="PRO_5009109782" description="Peptidoglycan-binding protein CsiV" evidence="1">
    <location>
        <begin position="17"/>
        <end position="246"/>
    </location>
</feature>
<dbReference type="InterPro" id="IPR021241">
    <property type="entry name" value="CsiV"/>
</dbReference>
<gene>
    <name evidence="2" type="ORF">BJI67_08255</name>
</gene>
<keyword evidence="1" id="KW-0732">Signal</keyword>
<dbReference type="Pfam" id="PF10972">
    <property type="entry name" value="CsiV"/>
    <property type="match status" value="1"/>
</dbReference>
<accession>A0A1D8K7Z2</accession>
<dbReference type="Proteomes" id="UP000095342">
    <property type="component" value="Chromosome"/>
</dbReference>
<protein>
    <recommendedName>
        <fullName evidence="4">Peptidoglycan-binding protein CsiV</fullName>
    </recommendedName>
</protein>
<evidence type="ECO:0000313" key="2">
    <source>
        <dbReference type="EMBL" id="AOV17050.1"/>
    </source>
</evidence>
<name>A0A1D8K7Z2_9GAMM</name>